<dbReference type="InterPro" id="IPR039564">
    <property type="entry name" value="Peptidase_C39-like"/>
</dbReference>
<dbReference type="STRING" id="765420.OSCT_2327"/>
<dbReference type="Pfam" id="PF25275">
    <property type="entry name" value="Golvesin_C"/>
    <property type="match status" value="1"/>
</dbReference>
<evidence type="ECO:0000259" key="3">
    <source>
        <dbReference type="Pfam" id="PF25275"/>
    </source>
</evidence>
<evidence type="ECO:0000256" key="1">
    <source>
        <dbReference type="SAM" id="SignalP"/>
    </source>
</evidence>
<dbReference type="OrthoDB" id="1861022at2"/>
<feature type="chain" id="PRO_5003146963" evidence="1">
    <location>
        <begin position="29"/>
        <end position="691"/>
    </location>
</feature>
<evidence type="ECO:0000313" key="4">
    <source>
        <dbReference type="EMBL" id="EFO79810.1"/>
    </source>
</evidence>
<evidence type="ECO:0000259" key="2">
    <source>
        <dbReference type="Pfam" id="PF13529"/>
    </source>
</evidence>
<dbReference type="HOGENOM" id="CLU_398396_0_0_0"/>
<dbReference type="eggNOG" id="COG0739">
    <property type="taxonomic scope" value="Bacteria"/>
</dbReference>
<dbReference type="Gene3D" id="3.90.70.10">
    <property type="entry name" value="Cysteine proteinases"/>
    <property type="match status" value="1"/>
</dbReference>
<feature type="signal peptide" evidence="1">
    <location>
        <begin position="1"/>
        <end position="28"/>
    </location>
</feature>
<dbReference type="InterPro" id="IPR013783">
    <property type="entry name" value="Ig-like_fold"/>
</dbReference>
<feature type="domain" description="Peptidase C39-like" evidence="2">
    <location>
        <begin position="403"/>
        <end position="533"/>
    </location>
</feature>
<protein>
    <submittedName>
        <fullName evidence="4">Peptidase M23</fullName>
    </submittedName>
</protein>
<keyword evidence="1" id="KW-0732">Signal</keyword>
<dbReference type="Pfam" id="PF13529">
    <property type="entry name" value="Peptidase_C39_2"/>
    <property type="match status" value="1"/>
</dbReference>
<comment type="caution">
    <text evidence="4">The sequence shown here is derived from an EMBL/GenBank/DDBJ whole genome shotgun (WGS) entry which is preliminary data.</text>
</comment>
<dbReference type="EMBL" id="ADVR01000101">
    <property type="protein sequence ID" value="EFO79810.1"/>
    <property type="molecule type" value="Genomic_DNA"/>
</dbReference>
<name>E1IG76_9CHLR</name>
<evidence type="ECO:0000313" key="5">
    <source>
        <dbReference type="Proteomes" id="UP000054010"/>
    </source>
</evidence>
<keyword evidence="5" id="KW-1185">Reference proteome</keyword>
<accession>E1IG76</accession>
<proteinExistence type="predicted"/>
<gene>
    <name evidence="4" type="ORF">OSCT_2327</name>
</gene>
<feature type="domain" description="Golvesin/Xly CBD-like" evidence="3">
    <location>
        <begin position="62"/>
        <end position="178"/>
    </location>
</feature>
<sequence>MRRPLLFYILFLSAICITLLNSSHRVSAAPWEQTIMPLGSGFESSYPGGWVLIRTQNTVTCSTNSTNVIYTRTRTPPNTNDSDWVRWRPTIPTTGQYQVFVYMPGYTHNTGVTTKARYQIGSATGTTTVVLNQNSGTCGWVSLGWYQFNAGTSGSVYMGDYTGDNPFQLIAADGVKFVANQPPLVPTMFSPSDGATTSSANVTLQAQDAGDPDNGPRNSRQFQFAIEQIGGSWTQTSGWGGSSWNVTLPADGQYRWRVQANDGSSSTSGWSAWRSITLNRVVITPALTRSRLYVDTRNYLMLEICGRNINQNIYIGSKRAGRDFGIVTRAVNFGSTEQCTTVENLADGAVLTSTTYQTGVALRTQDVYSVCGSSQGLCNSIQTSPATIVSPPQPPPATGTWRVPFFSQVDPRWKNKSFGNCICKIIGQCGCALTSVSMNLAYYGVDTDPARLATSMGKAACPMNWATAINYTQGKVGTVTRLNSFSWAQLEAELKKGPVILELTRSCDGVCNHFVVAVGGSGTNSNNYLVNDPGVLKGERMSLSAVLTRRSYRLTGMRIYTPGPNAQPIGMASTDTLEVQQVGTPQPPVLSASEIITGSVTLYRNTETMMTLELAAVSSAGAVTEMRIWTDNIPNETWQPYSNYVELPLSERVYVEFRDAVGNVSGVVQETNGPEYGSPEIWPVFLPVVIR</sequence>
<dbReference type="InterPro" id="IPR033803">
    <property type="entry name" value="CBD-like_Golvesin-Xly"/>
</dbReference>
<dbReference type="Proteomes" id="UP000054010">
    <property type="component" value="Unassembled WGS sequence"/>
</dbReference>
<dbReference type="AlphaFoldDB" id="E1IG76"/>
<organism evidence="4 5">
    <name type="scientific">Oscillochloris trichoides DG-6</name>
    <dbReference type="NCBI Taxonomy" id="765420"/>
    <lineage>
        <taxon>Bacteria</taxon>
        <taxon>Bacillati</taxon>
        <taxon>Chloroflexota</taxon>
        <taxon>Chloroflexia</taxon>
        <taxon>Chloroflexales</taxon>
        <taxon>Chloroflexineae</taxon>
        <taxon>Oscillochloridaceae</taxon>
        <taxon>Oscillochloris</taxon>
    </lineage>
</organism>
<reference evidence="4 5" key="1">
    <citation type="journal article" date="2011" name="J. Bacteriol.">
        <title>Draft genome sequence of the anoxygenic filamentous phototrophic bacterium Oscillochloris trichoides subsp. DG-6.</title>
        <authorList>
            <person name="Kuznetsov B.B."/>
            <person name="Ivanovsky R.N."/>
            <person name="Keppen O.I."/>
            <person name="Sukhacheva M.V."/>
            <person name="Bumazhkin B.K."/>
            <person name="Patutina E.O."/>
            <person name="Beletsky A.V."/>
            <person name="Mardanov A.V."/>
            <person name="Baslerov R.V."/>
            <person name="Panteleeva A.N."/>
            <person name="Kolganova T.V."/>
            <person name="Ravin N.V."/>
            <person name="Skryabin K.G."/>
        </authorList>
    </citation>
    <scope>NUCLEOTIDE SEQUENCE [LARGE SCALE GENOMIC DNA]</scope>
    <source>
        <strain evidence="4 5">DG-6</strain>
    </source>
</reference>
<dbReference type="Gene3D" id="2.60.40.10">
    <property type="entry name" value="Immunoglobulins"/>
    <property type="match status" value="1"/>
</dbReference>